<sequence>MQNSILFTLLSNVDGVKNVEEERFKIVNDDTYHAFGGFDYSSDQDDDEPYKVIYGFFKRPSTYCITLSISFIFEKLENKLTDEEVLSLIDEHNKYAIGIKAHSLIQEADDELNVSLSTEFYLPSVIDFSSSLINQLIYTNLRFLENAPVSFSEHMKARGIKHDFLLTRD</sequence>
<organism evidence="1 2">
    <name type="scientific">Enterobacter vonholyi</name>
    <dbReference type="NCBI Taxonomy" id="2797505"/>
    <lineage>
        <taxon>Bacteria</taxon>
        <taxon>Pseudomonadati</taxon>
        <taxon>Pseudomonadota</taxon>
        <taxon>Gammaproteobacteria</taxon>
        <taxon>Enterobacterales</taxon>
        <taxon>Enterobacteriaceae</taxon>
        <taxon>Enterobacter</taxon>
    </lineage>
</organism>
<evidence type="ECO:0000313" key="2">
    <source>
        <dbReference type="Proteomes" id="UP001306510"/>
    </source>
</evidence>
<dbReference type="Proteomes" id="UP001306510">
    <property type="component" value="Unassembled WGS sequence"/>
</dbReference>
<dbReference type="EMBL" id="JALLMC010000002">
    <property type="protein sequence ID" value="MEB6409496.1"/>
    <property type="molecule type" value="Genomic_DNA"/>
</dbReference>
<proteinExistence type="predicted"/>
<reference evidence="1 2" key="1">
    <citation type="submission" date="2022-04" db="EMBL/GenBank/DDBJ databases">
        <title>Whole genome surviellance of AMR bacteria from Assam, India: One Health Study.</title>
        <authorList>
            <person name="Mendem S.K."/>
            <person name="Rakshit O."/>
            <person name="Murugesan D."/>
            <person name="Shome R."/>
            <person name="Raisen C."/>
            <person name="Holmes M.A."/>
            <person name="Saikia K."/>
            <person name="Shome B.R."/>
        </authorList>
    </citation>
    <scope>NUCLEOTIDE SEQUENCE [LARGE SCALE GENOMIC DNA]</scope>
    <source>
        <strain evidence="1 2">MGG-11lp</strain>
    </source>
</reference>
<protein>
    <submittedName>
        <fullName evidence="1">Uncharacterized protein</fullName>
    </submittedName>
</protein>
<evidence type="ECO:0000313" key="1">
    <source>
        <dbReference type="EMBL" id="MEB6409496.1"/>
    </source>
</evidence>
<accession>A0ABU6E2K1</accession>
<comment type="caution">
    <text evidence="1">The sequence shown here is derived from an EMBL/GenBank/DDBJ whole genome shotgun (WGS) entry which is preliminary data.</text>
</comment>
<name>A0ABU6E2K1_9ENTR</name>
<keyword evidence="2" id="KW-1185">Reference proteome</keyword>
<dbReference type="RefSeq" id="WP_325848509.1">
    <property type="nucleotide sequence ID" value="NZ_JALLMC010000002.1"/>
</dbReference>
<gene>
    <name evidence="1" type="ORF">MXM28_07255</name>
</gene>